<organism evidence="2 3">
    <name type="scientific">Alloprevotella rava</name>
    <dbReference type="NCBI Taxonomy" id="671218"/>
    <lineage>
        <taxon>Bacteria</taxon>
        <taxon>Pseudomonadati</taxon>
        <taxon>Bacteroidota</taxon>
        <taxon>Bacteroidia</taxon>
        <taxon>Bacteroidales</taxon>
        <taxon>Prevotellaceae</taxon>
        <taxon>Alloprevotella</taxon>
    </lineage>
</organism>
<dbReference type="RefSeq" id="WP_183696792.1">
    <property type="nucleotide sequence ID" value="NZ_JACICA010000006.1"/>
</dbReference>
<dbReference type="EMBL" id="JACICA010000006">
    <property type="protein sequence ID" value="MBB3702961.1"/>
    <property type="molecule type" value="Genomic_DNA"/>
</dbReference>
<protein>
    <submittedName>
        <fullName evidence="2">Uncharacterized protein</fullName>
    </submittedName>
</protein>
<name>A0A7W5UI69_9BACT</name>
<comment type="caution">
    <text evidence="2">The sequence shown here is derived from an EMBL/GenBank/DDBJ whole genome shotgun (WGS) entry which is preliminary data.</text>
</comment>
<feature type="compositionally biased region" description="Polar residues" evidence="1">
    <location>
        <begin position="25"/>
        <end position="36"/>
    </location>
</feature>
<evidence type="ECO:0000313" key="3">
    <source>
        <dbReference type="Proteomes" id="UP000541425"/>
    </source>
</evidence>
<dbReference type="AlphaFoldDB" id="A0A7W5UI69"/>
<accession>A0A7W5UI69</accession>
<gene>
    <name evidence="2" type="ORF">FHS60_001434</name>
</gene>
<evidence type="ECO:0000313" key="2">
    <source>
        <dbReference type="EMBL" id="MBB3702961.1"/>
    </source>
</evidence>
<reference evidence="2 3" key="1">
    <citation type="submission" date="2020-08" db="EMBL/GenBank/DDBJ databases">
        <title>Genomic Encyclopedia of Type Strains, Phase IV (KMG-IV): sequencing the most valuable type-strain genomes for metagenomic binning, comparative biology and taxonomic classification.</title>
        <authorList>
            <person name="Goeker M."/>
        </authorList>
    </citation>
    <scope>NUCLEOTIDE SEQUENCE [LARGE SCALE GENOMIC DNA]</scope>
    <source>
        <strain evidence="2 3">DSM 22548</strain>
    </source>
</reference>
<dbReference type="Proteomes" id="UP000541425">
    <property type="component" value="Unassembled WGS sequence"/>
</dbReference>
<evidence type="ECO:0000256" key="1">
    <source>
        <dbReference type="SAM" id="MobiDB-lite"/>
    </source>
</evidence>
<sequence>MQTKYQRPALRVINLESQSLMNTSAGSTGYLSQPGQSGVVFESRPQNWSAEDWSADED</sequence>
<proteinExistence type="predicted"/>
<feature type="region of interest" description="Disordered" evidence="1">
    <location>
        <begin position="25"/>
        <end position="58"/>
    </location>
</feature>